<organism evidence="1 2">
    <name type="scientific">Amborella trichopoda</name>
    <dbReference type="NCBI Taxonomy" id="13333"/>
    <lineage>
        <taxon>Eukaryota</taxon>
        <taxon>Viridiplantae</taxon>
        <taxon>Streptophyta</taxon>
        <taxon>Embryophyta</taxon>
        <taxon>Tracheophyta</taxon>
        <taxon>Spermatophyta</taxon>
        <taxon>Magnoliopsida</taxon>
        <taxon>Amborellales</taxon>
        <taxon>Amborellaceae</taxon>
        <taxon>Amborella</taxon>
    </lineage>
</organism>
<dbReference type="Gramene" id="ERN17361">
    <property type="protein sequence ID" value="ERN17361"/>
    <property type="gene ID" value="AMTR_s00037p00156620"/>
</dbReference>
<dbReference type="EMBL" id="KI392350">
    <property type="protein sequence ID" value="ERN17361.1"/>
    <property type="molecule type" value="Genomic_DNA"/>
</dbReference>
<dbReference type="eggNOG" id="ENOG502S0FF">
    <property type="taxonomic scope" value="Eukaryota"/>
</dbReference>
<gene>
    <name evidence="1" type="ORF">AMTR_s00037p00156620</name>
</gene>
<evidence type="ECO:0000313" key="1">
    <source>
        <dbReference type="EMBL" id="ERN17361.1"/>
    </source>
</evidence>
<name>U5CVK7_AMBTC</name>
<protein>
    <submittedName>
        <fullName evidence="1">Uncharacterized protein</fullName>
    </submittedName>
</protein>
<dbReference type="PANTHER" id="PTHR37707:SF1">
    <property type="entry name" value="MATERNAL EFFECT EMBRYO ARREST 9"/>
    <property type="match status" value="1"/>
</dbReference>
<dbReference type="STRING" id="13333.U5CVK7"/>
<sequence>MDELLSKLSELAKQALEDKNFDPAKLEALMAAFGAEADACWAAADATADLALERAHASMREAEAELNAVLCGTVELAEKDLEQLARAGQAAEATGKYLGVTAEMAARQYAEAALFAATSVARNPKVFPAP</sequence>
<dbReference type="AlphaFoldDB" id="U5CVK7"/>
<evidence type="ECO:0000313" key="2">
    <source>
        <dbReference type="Proteomes" id="UP000017836"/>
    </source>
</evidence>
<keyword evidence="2" id="KW-1185">Reference proteome</keyword>
<dbReference type="Proteomes" id="UP000017836">
    <property type="component" value="Unassembled WGS sequence"/>
</dbReference>
<reference evidence="2" key="1">
    <citation type="journal article" date="2013" name="Science">
        <title>The Amborella genome and the evolution of flowering plants.</title>
        <authorList>
            <consortium name="Amborella Genome Project"/>
        </authorList>
    </citation>
    <scope>NUCLEOTIDE SEQUENCE [LARGE SCALE GENOMIC DNA]</scope>
</reference>
<dbReference type="PANTHER" id="PTHR37707">
    <property type="entry name" value="MATERNAL EFFECT EMBRYO ARREST 9"/>
    <property type="match status" value="1"/>
</dbReference>
<accession>U5CVK7</accession>
<proteinExistence type="predicted"/>
<dbReference type="HOGENOM" id="CLU_1771234_0_0_1"/>
<dbReference type="OMA" id="CDKNFDP"/>